<feature type="compositionally biased region" description="Low complexity" evidence="3">
    <location>
        <begin position="150"/>
        <end position="168"/>
    </location>
</feature>
<feature type="region of interest" description="Disordered" evidence="3">
    <location>
        <begin position="150"/>
        <end position="178"/>
    </location>
</feature>
<feature type="compositionally biased region" description="Basic and acidic residues" evidence="3">
    <location>
        <begin position="1006"/>
        <end position="1019"/>
    </location>
</feature>
<feature type="compositionally biased region" description="Pro residues" evidence="3">
    <location>
        <begin position="1052"/>
        <end position="1061"/>
    </location>
</feature>
<name>A0A0G4EAX8_VITBC</name>
<dbReference type="Gene3D" id="1.10.287.1490">
    <property type="match status" value="1"/>
</dbReference>
<feature type="compositionally biased region" description="Polar residues" evidence="3">
    <location>
        <begin position="190"/>
        <end position="205"/>
    </location>
</feature>
<feature type="coiled-coil region" evidence="2">
    <location>
        <begin position="754"/>
        <end position="848"/>
    </location>
</feature>
<sequence>MAGELETIAEWLRGCTVLPDNIRSVVELPSLTSTALFVAVVKALAPGALSSTIHDYSSARECLLSFVQGEFGIRPPLPTVMPGQGGDGHGHGHELGDLWRCVVVYGACGPRKEEVIADMMQQQGGDMQARLVAILKPAIESLSSAAASTATATASRAHSSRRSTPAHSGQADRHLKPLRRLSSPLWAANLNTAPSTKPITSTRNDQQQDDMSRALSRLPLATVGGQDHPSSRPPTFGHRGPPFSADSTKRHPTPEKDKSRSPVLGGYRQTRRSDGGASLHTGEGDSGVGALPQASSPRHREVASDGSPIRTPVPSSRLGAGGGAGPAGVRERDRTASGMAMMPAGATPHMNWGAAEGATREELRSQIDRLCGENAALRAEVQGYEIRLQAKDSHLRNQQDSEWDAVITQNSLQSRVKELTKQTQQLTQDNAKLKQRLHDKEYEGTAEHQQEHEEQIHRLTSRLAEAEDARERLVSVERQLRGMSDALKVKQIELDTAERNKEALEAELSQLRSKASFSDERLRDCESELKVLRERNKRNERFHEALQHDKAELERILDEYRKMSSSAKTATHGGIGSLFAPFSRLQGPQEGHPDLQAAPNDSHTLFYDIQVRLEEVERENERLKRQLAKMERNTQQEVEAHVQELKRALHTKEQDINWLTAQRARTEEVAARQQEEKGRLVRRLNEVEREFHQLQQQHREARASLDGLSQQQGELTLKYNNGCREYHRLQHQYDQLQDAYTSVQDVSAGQGDRIAQLESQAEGWKTRIEELTDSLAASRKRFEQMDQEFTSERDMWVEEKDRLNRTIASLQAQKDQTEADLAARVSALAAKEEECRAAKERLEVLESDINYADPTHRKDQEAVWSTKQALQREKSLVGELELRAESIRSREAYLELKAVRQKQEEDYNKLKAQTIELRHSYKQLSQDYQDVTRGKAGVPRPSLPADDPRPANRTLTHDSTESTQVIDEERRTGESDGSLGGHFIDMPSPAIQVQQQPEEQDQADTEPLKVVEELDHASDEAVDTTAGHPDAPPPVTNTDPSPPPCDIHDRPCTPPPIPIPPLDDDNINQAAGTPCFGTQPTHSSEASIIGSPRDTVTHDGTRLADVAVGEEDRQWAAMVADKAREGDDGEGGGSSGSRRVSGAAAAAAAAGGGQEGEKNQECATQ</sequence>
<proteinExistence type="predicted"/>
<feature type="region of interest" description="Disordered" evidence="3">
    <location>
        <begin position="1120"/>
        <end position="1165"/>
    </location>
</feature>
<keyword evidence="5" id="KW-1185">Reference proteome</keyword>
<organism evidence="4 5">
    <name type="scientific">Vitrella brassicaformis (strain CCMP3155)</name>
    <dbReference type="NCBI Taxonomy" id="1169540"/>
    <lineage>
        <taxon>Eukaryota</taxon>
        <taxon>Sar</taxon>
        <taxon>Alveolata</taxon>
        <taxon>Colpodellida</taxon>
        <taxon>Vitrellaceae</taxon>
        <taxon>Vitrella</taxon>
    </lineage>
</organism>
<dbReference type="InParanoid" id="A0A0G4EAX8"/>
<feature type="compositionally biased region" description="Basic and acidic residues" evidence="3">
    <location>
        <begin position="247"/>
        <end position="260"/>
    </location>
</feature>
<evidence type="ECO:0000256" key="2">
    <source>
        <dbReference type="SAM" id="Coils"/>
    </source>
</evidence>
<feature type="compositionally biased region" description="Basic and acidic residues" evidence="3">
    <location>
        <begin position="1155"/>
        <end position="1165"/>
    </location>
</feature>
<evidence type="ECO:0000313" key="5">
    <source>
        <dbReference type="Proteomes" id="UP000041254"/>
    </source>
</evidence>
<dbReference type="AlphaFoldDB" id="A0A0G4EAX8"/>
<dbReference type="SUPFAM" id="SSF90257">
    <property type="entry name" value="Myosin rod fragments"/>
    <property type="match status" value="1"/>
</dbReference>
<dbReference type="GO" id="GO:0005856">
    <property type="term" value="C:cytoskeleton"/>
    <property type="evidence" value="ECO:0007669"/>
    <property type="project" value="TreeGrafter"/>
</dbReference>
<gene>
    <name evidence="4" type="ORF">Vbra_3559</name>
</gene>
<dbReference type="OMA" id="RMREDHA"/>
<evidence type="ECO:0000256" key="1">
    <source>
        <dbReference type="ARBA" id="ARBA00023054"/>
    </source>
</evidence>
<feature type="coiled-coil region" evidence="2">
    <location>
        <begin position="360"/>
        <end position="563"/>
    </location>
</feature>
<dbReference type="EMBL" id="CDMY01000077">
    <property type="protein sequence ID" value="CEL92453.1"/>
    <property type="molecule type" value="Genomic_DNA"/>
</dbReference>
<dbReference type="STRING" id="1169540.A0A0G4EAX8"/>
<feature type="compositionally biased region" description="Low complexity" evidence="3">
    <location>
        <begin position="1136"/>
        <end position="1149"/>
    </location>
</feature>
<protein>
    <submittedName>
        <fullName evidence="4">Uncharacterized protein</fullName>
    </submittedName>
</protein>
<dbReference type="Proteomes" id="UP000041254">
    <property type="component" value="Unassembled WGS sequence"/>
</dbReference>
<accession>A0A0G4EAX8</accession>
<dbReference type="VEuPathDB" id="CryptoDB:Vbra_3559"/>
<feature type="compositionally biased region" description="Polar residues" evidence="3">
    <location>
        <begin position="1068"/>
        <end position="1086"/>
    </location>
</feature>
<dbReference type="PANTHER" id="PTHR32083:SF0">
    <property type="entry name" value="CILIA AND FLAGELLA-ASSOCIATED PROTEIN 58"/>
    <property type="match status" value="1"/>
</dbReference>
<dbReference type="PANTHER" id="PTHR32083">
    <property type="entry name" value="CILIA AND FLAGELLA-ASSOCIATED PROTEIN 58-RELATED"/>
    <property type="match status" value="1"/>
</dbReference>
<feature type="compositionally biased region" description="Pro residues" evidence="3">
    <location>
        <begin position="1030"/>
        <end position="1045"/>
    </location>
</feature>
<feature type="region of interest" description="Disordered" evidence="3">
    <location>
        <begin position="927"/>
        <end position="1099"/>
    </location>
</feature>
<evidence type="ECO:0000313" key="4">
    <source>
        <dbReference type="EMBL" id="CEL92453.1"/>
    </source>
</evidence>
<keyword evidence="1 2" id="KW-0175">Coiled coil</keyword>
<feature type="compositionally biased region" description="Basic and acidic residues" evidence="3">
    <location>
        <begin position="946"/>
        <end position="960"/>
    </location>
</feature>
<feature type="region of interest" description="Disordered" evidence="3">
    <location>
        <begin position="190"/>
        <end position="331"/>
    </location>
</feature>
<reference evidence="4 5" key="1">
    <citation type="submission" date="2014-11" db="EMBL/GenBank/DDBJ databases">
        <authorList>
            <person name="Zhu J."/>
            <person name="Qi W."/>
            <person name="Song R."/>
        </authorList>
    </citation>
    <scope>NUCLEOTIDE SEQUENCE [LARGE SCALE GENOMIC DNA]</scope>
</reference>
<dbReference type="PhylomeDB" id="A0A0G4EAX8"/>
<evidence type="ECO:0000256" key="3">
    <source>
        <dbReference type="SAM" id="MobiDB-lite"/>
    </source>
</evidence>
<feature type="coiled-coil region" evidence="2">
    <location>
        <begin position="606"/>
        <end position="711"/>
    </location>
</feature>